<sequence length="210" mass="23261">MRAKFPIDLKTPEEIHPRTSRAALHDFASWHSGATIIPELTTPPSKTDKRNGPVAVIDDDLNPGRCWVIDGSFGQIGIRLSGAISITHITVEHVDKDLVDTVITAPKTLLVWGIPKAYIFDWKDMGRMVSESGLTYGPGTSHPQFTFLLLASLRYDIASPNNRQTFLIKHPHVPMSFEGVVIEVLENWGGETTCLYGIRVHGFMATETVI</sequence>
<evidence type="ECO:0000256" key="2">
    <source>
        <dbReference type="ARBA" id="ARBA00022692"/>
    </source>
</evidence>
<dbReference type="Proteomes" id="UP000284706">
    <property type="component" value="Unassembled WGS sequence"/>
</dbReference>
<feature type="domain" description="SUN" evidence="5">
    <location>
        <begin position="11"/>
        <end position="205"/>
    </location>
</feature>
<evidence type="ECO:0000313" key="6">
    <source>
        <dbReference type="EMBL" id="PPQ86171.1"/>
    </source>
</evidence>
<comment type="caution">
    <text evidence="6">The sequence shown here is derived from an EMBL/GenBank/DDBJ whole genome shotgun (WGS) entry which is preliminary data.</text>
</comment>
<evidence type="ECO:0000313" key="7">
    <source>
        <dbReference type="Proteomes" id="UP000284706"/>
    </source>
</evidence>
<dbReference type="PANTHER" id="PTHR12911">
    <property type="entry name" value="SAD1/UNC-84-LIKE PROTEIN-RELATED"/>
    <property type="match status" value="1"/>
</dbReference>
<dbReference type="Gene3D" id="2.60.120.260">
    <property type="entry name" value="Galactose-binding domain-like"/>
    <property type="match status" value="1"/>
</dbReference>
<organism evidence="6 7">
    <name type="scientific">Gymnopilus dilepis</name>
    <dbReference type="NCBI Taxonomy" id="231916"/>
    <lineage>
        <taxon>Eukaryota</taxon>
        <taxon>Fungi</taxon>
        <taxon>Dikarya</taxon>
        <taxon>Basidiomycota</taxon>
        <taxon>Agaricomycotina</taxon>
        <taxon>Agaricomycetes</taxon>
        <taxon>Agaricomycetidae</taxon>
        <taxon>Agaricales</taxon>
        <taxon>Agaricineae</taxon>
        <taxon>Hymenogastraceae</taxon>
        <taxon>Gymnopilus</taxon>
    </lineage>
</organism>
<protein>
    <recommendedName>
        <fullName evidence="5">SUN domain-containing protein</fullName>
    </recommendedName>
</protein>
<keyword evidence="4" id="KW-0472">Membrane</keyword>
<accession>A0A409X611</accession>
<dbReference type="GO" id="GO:0034993">
    <property type="term" value="C:meiotic nuclear membrane microtubule tethering complex"/>
    <property type="evidence" value="ECO:0007669"/>
    <property type="project" value="TreeGrafter"/>
</dbReference>
<dbReference type="InterPro" id="IPR045119">
    <property type="entry name" value="SUN1-5"/>
</dbReference>
<dbReference type="GO" id="GO:0043495">
    <property type="term" value="F:protein-membrane adaptor activity"/>
    <property type="evidence" value="ECO:0007669"/>
    <property type="project" value="TreeGrafter"/>
</dbReference>
<dbReference type="STRING" id="231916.A0A409X611"/>
<dbReference type="OrthoDB" id="342281at2759"/>
<evidence type="ECO:0000256" key="3">
    <source>
        <dbReference type="ARBA" id="ARBA00022989"/>
    </source>
</evidence>
<dbReference type="Pfam" id="PF07738">
    <property type="entry name" value="Sad1_UNC"/>
    <property type="match status" value="2"/>
</dbReference>
<keyword evidence="3" id="KW-1133">Transmembrane helix</keyword>
<evidence type="ECO:0000256" key="1">
    <source>
        <dbReference type="ARBA" id="ARBA00004370"/>
    </source>
</evidence>
<name>A0A409X611_9AGAR</name>
<comment type="subcellular location">
    <subcellularLocation>
        <location evidence="1">Membrane</location>
    </subcellularLocation>
</comment>
<keyword evidence="7" id="KW-1185">Reference proteome</keyword>
<dbReference type="InParanoid" id="A0A409X611"/>
<dbReference type="PROSITE" id="PS51469">
    <property type="entry name" value="SUN"/>
    <property type="match status" value="1"/>
</dbReference>
<dbReference type="AlphaFoldDB" id="A0A409X611"/>
<keyword evidence="2" id="KW-0812">Transmembrane</keyword>
<dbReference type="PANTHER" id="PTHR12911:SF8">
    <property type="entry name" value="KLAROID PROTEIN-RELATED"/>
    <property type="match status" value="1"/>
</dbReference>
<gene>
    <name evidence="6" type="ORF">CVT26_002280</name>
</gene>
<dbReference type="InterPro" id="IPR012919">
    <property type="entry name" value="SUN_dom"/>
</dbReference>
<proteinExistence type="predicted"/>
<reference evidence="6 7" key="1">
    <citation type="journal article" date="2018" name="Evol. Lett.">
        <title>Horizontal gene cluster transfer increased hallucinogenic mushroom diversity.</title>
        <authorList>
            <person name="Reynolds H.T."/>
            <person name="Vijayakumar V."/>
            <person name="Gluck-Thaler E."/>
            <person name="Korotkin H.B."/>
            <person name="Matheny P.B."/>
            <person name="Slot J.C."/>
        </authorList>
    </citation>
    <scope>NUCLEOTIDE SEQUENCE [LARGE SCALE GENOMIC DNA]</scope>
    <source>
        <strain evidence="6 7">SRW20</strain>
    </source>
</reference>
<dbReference type="EMBL" id="NHYE01004125">
    <property type="protein sequence ID" value="PPQ86171.1"/>
    <property type="molecule type" value="Genomic_DNA"/>
</dbReference>
<evidence type="ECO:0000259" key="5">
    <source>
        <dbReference type="PROSITE" id="PS51469"/>
    </source>
</evidence>
<evidence type="ECO:0000256" key="4">
    <source>
        <dbReference type="ARBA" id="ARBA00023136"/>
    </source>
</evidence>